<dbReference type="OrthoDB" id="75724at2759"/>
<dbReference type="OMA" id="LEMMIFV"/>
<dbReference type="Pfam" id="PF00650">
    <property type="entry name" value="CRAL_TRIO"/>
    <property type="match status" value="1"/>
</dbReference>
<keyword evidence="2" id="KW-0472">Membrane</keyword>
<feature type="region of interest" description="Disordered" evidence="1">
    <location>
        <begin position="42"/>
        <end position="76"/>
    </location>
</feature>
<dbReference type="EMBL" id="JAGTXO010000002">
    <property type="protein sequence ID" value="KAG8469656.1"/>
    <property type="molecule type" value="Genomic_DNA"/>
</dbReference>
<organism evidence="4 5">
    <name type="scientific">Diacronema lutheri</name>
    <name type="common">Unicellular marine alga</name>
    <name type="synonym">Monochrysis lutheri</name>
    <dbReference type="NCBI Taxonomy" id="2081491"/>
    <lineage>
        <taxon>Eukaryota</taxon>
        <taxon>Haptista</taxon>
        <taxon>Haptophyta</taxon>
        <taxon>Pavlovophyceae</taxon>
        <taxon>Pavlovales</taxon>
        <taxon>Pavlovaceae</taxon>
        <taxon>Diacronema</taxon>
    </lineage>
</organism>
<dbReference type="Gene3D" id="3.40.525.10">
    <property type="entry name" value="CRAL-TRIO lipid binding domain"/>
    <property type="match status" value="1"/>
</dbReference>
<dbReference type="InterPro" id="IPR036273">
    <property type="entry name" value="CRAL/TRIO_N_dom_sf"/>
</dbReference>
<proteinExistence type="predicted"/>
<dbReference type="InterPro" id="IPR001251">
    <property type="entry name" value="CRAL-TRIO_dom"/>
</dbReference>
<evidence type="ECO:0000259" key="3">
    <source>
        <dbReference type="PROSITE" id="PS50191"/>
    </source>
</evidence>
<gene>
    <name evidence="4" type="ORF">KFE25_006111</name>
</gene>
<dbReference type="SMART" id="SM00516">
    <property type="entry name" value="SEC14"/>
    <property type="match status" value="1"/>
</dbReference>
<keyword evidence="2" id="KW-1133">Transmembrane helix</keyword>
<evidence type="ECO:0000256" key="1">
    <source>
        <dbReference type="SAM" id="MobiDB-lite"/>
    </source>
</evidence>
<dbReference type="GO" id="GO:0008526">
    <property type="term" value="F:phosphatidylinositol transfer activity"/>
    <property type="evidence" value="ECO:0007669"/>
    <property type="project" value="TreeGrafter"/>
</dbReference>
<sequence>MEWGTGTESTLLMLSTVLIGCAVVAVQAFLASPPARASTRAAASSACSPPASGATSVGRAGGSRETQPAQSRAADVSEVRLDELRALVKGQIIVDPEDPDPHASDATLRRFLRAVGGEDVKHAAQRLVSTARWRFENKPFLWTCEWCERRPGHHTWRQVGQDKLGRPVIYSCLAQAATHRYTATCAVRHMVYAIEQAVRTMPDGEDGWLWICDFSGFTLRACDLSVASGVIHIVAAHYPERLALFACVNAPRLFMPAWRAICKLVDPRTTRKTRFVASRDEARALLCDILPAEDADWTMDELTANLVRPMAVCQSCDGFWRPPSAGATHDPRGTPTYVQRYLGADRARAGDCLRRHRPHPNIALSLAGDDDAAKEAVPPVVLAPRAPCATAQAS</sequence>
<dbReference type="AlphaFoldDB" id="A0A8J6CG07"/>
<evidence type="ECO:0000256" key="2">
    <source>
        <dbReference type="SAM" id="Phobius"/>
    </source>
</evidence>
<keyword evidence="2" id="KW-0812">Transmembrane</keyword>
<feature type="compositionally biased region" description="Low complexity" evidence="1">
    <location>
        <begin position="42"/>
        <end position="56"/>
    </location>
</feature>
<accession>A0A8J6CG07</accession>
<name>A0A8J6CG07_DIALT</name>
<dbReference type="Proteomes" id="UP000751190">
    <property type="component" value="Unassembled WGS sequence"/>
</dbReference>
<protein>
    <recommendedName>
        <fullName evidence="3">CRAL-TRIO domain-containing protein</fullName>
    </recommendedName>
</protein>
<dbReference type="CDD" id="cd00170">
    <property type="entry name" value="SEC14"/>
    <property type="match status" value="1"/>
</dbReference>
<dbReference type="SUPFAM" id="SSF52087">
    <property type="entry name" value="CRAL/TRIO domain"/>
    <property type="match status" value="1"/>
</dbReference>
<evidence type="ECO:0000313" key="5">
    <source>
        <dbReference type="Proteomes" id="UP000751190"/>
    </source>
</evidence>
<dbReference type="PANTHER" id="PTHR45824">
    <property type="entry name" value="GH16843P"/>
    <property type="match status" value="1"/>
</dbReference>
<comment type="caution">
    <text evidence="4">The sequence shown here is derived from an EMBL/GenBank/DDBJ whole genome shotgun (WGS) entry which is preliminary data.</text>
</comment>
<dbReference type="InterPro" id="IPR052578">
    <property type="entry name" value="PI_Transfer_CRAL-TRIO"/>
</dbReference>
<feature type="transmembrane region" description="Helical" evidence="2">
    <location>
        <begin position="12"/>
        <end position="31"/>
    </location>
</feature>
<dbReference type="InterPro" id="IPR036865">
    <property type="entry name" value="CRAL-TRIO_dom_sf"/>
</dbReference>
<reference evidence="4" key="1">
    <citation type="submission" date="2021-05" db="EMBL/GenBank/DDBJ databases">
        <title>The genome of the haptophyte Pavlova lutheri (Diacronema luteri, Pavlovales) - a model for lipid biosynthesis in eukaryotic algae.</title>
        <authorList>
            <person name="Hulatt C.J."/>
            <person name="Posewitz M.C."/>
        </authorList>
    </citation>
    <scope>NUCLEOTIDE SEQUENCE</scope>
    <source>
        <strain evidence="4">NIVA-4/92</strain>
    </source>
</reference>
<dbReference type="SUPFAM" id="SSF46938">
    <property type="entry name" value="CRAL/TRIO N-terminal domain"/>
    <property type="match status" value="1"/>
</dbReference>
<evidence type="ECO:0000313" key="4">
    <source>
        <dbReference type="EMBL" id="KAG8469656.1"/>
    </source>
</evidence>
<dbReference type="PROSITE" id="PS50191">
    <property type="entry name" value="CRAL_TRIO"/>
    <property type="match status" value="1"/>
</dbReference>
<feature type="domain" description="CRAL-TRIO" evidence="3">
    <location>
        <begin position="159"/>
        <end position="314"/>
    </location>
</feature>
<dbReference type="PANTHER" id="PTHR45824:SF29">
    <property type="entry name" value="GH16843P"/>
    <property type="match status" value="1"/>
</dbReference>
<keyword evidence="5" id="KW-1185">Reference proteome</keyword>